<proteinExistence type="predicted"/>
<name>A0A1N7EBW5_9NOCA</name>
<dbReference type="PANTHER" id="PTHR30283:SF4">
    <property type="entry name" value="PEROXIDE STRESS RESISTANCE PROTEIN YAAA"/>
    <property type="match status" value="1"/>
</dbReference>
<evidence type="ECO:0008006" key="3">
    <source>
        <dbReference type="Google" id="ProtNLM"/>
    </source>
</evidence>
<dbReference type="GO" id="GO:0033194">
    <property type="term" value="P:response to hydroperoxide"/>
    <property type="evidence" value="ECO:0007669"/>
    <property type="project" value="TreeGrafter"/>
</dbReference>
<evidence type="ECO:0000313" key="2">
    <source>
        <dbReference type="Proteomes" id="UP000186218"/>
    </source>
</evidence>
<dbReference type="AlphaFoldDB" id="A0A1N7EBW5"/>
<organism evidence="1 2">
    <name type="scientific">Williamsia sterculiae</name>
    <dbReference type="NCBI Taxonomy" id="1344003"/>
    <lineage>
        <taxon>Bacteria</taxon>
        <taxon>Bacillati</taxon>
        <taxon>Actinomycetota</taxon>
        <taxon>Actinomycetes</taxon>
        <taxon>Mycobacteriales</taxon>
        <taxon>Nocardiaceae</taxon>
        <taxon>Williamsia</taxon>
    </lineage>
</organism>
<evidence type="ECO:0000313" key="1">
    <source>
        <dbReference type="EMBL" id="SIR85540.1"/>
    </source>
</evidence>
<reference evidence="1 2" key="1">
    <citation type="submission" date="2017-01" db="EMBL/GenBank/DDBJ databases">
        <authorList>
            <person name="Mah S.A."/>
            <person name="Swanson W.J."/>
            <person name="Moy G.W."/>
            <person name="Vacquier V.D."/>
        </authorList>
    </citation>
    <scope>NUCLEOTIDE SEQUENCE [LARGE SCALE GENOMIC DNA]</scope>
    <source>
        <strain evidence="1 2">CPCC 203464</strain>
    </source>
</reference>
<dbReference type="InterPro" id="IPR005583">
    <property type="entry name" value="YaaA"/>
</dbReference>
<dbReference type="Pfam" id="PF03883">
    <property type="entry name" value="H2O2_YaaD"/>
    <property type="match status" value="1"/>
</dbReference>
<dbReference type="GO" id="GO:0005829">
    <property type="term" value="C:cytosol"/>
    <property type="evidence" value="ECO:0007669"/>
    <property type="project" value="TreeGrafter"/>
</dbReference>
<accession>A0A1N7EBW5</accession>
<dbReference type="STRING" id="1344003.SAMN05445060_1139"/>
<dbReference type="Proteomes" id="UP000186218">
    <property type="component" value="Unassembled WGS sequence"/>
</dbReference>
<dbReference type="EMBL" id="FTNT01000003">
    <property type="protein sequence ID" value="SIR85540.1"/>
    <property type="molecule type" value="Genomic_DNA"/>
</dbReference>
<protein>
    <recommendedName>
        <fullName evidence="3">Peroxide stress protein YaaA</fullName>
    </recommendedName>
</protein>
<dbReference type="PANTHER" id="PTHR30283">
    <property type="entry name" value="PEROXIDE STRESS RESPONSE PROTEIN YAAA"/>
    <property type="match status" value="1"/>
</dbReference>
<sequence length="253" mass="26782">MVTRAYEASVLILLPPSETKTDGGTGAPLDLTVLSWPELTDVRTDIAHAAARLSADPSTAASVLGTTKNAEIERNTRLWTSPTAPAIERYTGVLYDAFDHRSMTRAQRAKTRDRVAIGSALFGAVRAGDPIPTYRLSGGTRLPGRPTLAATWKPVLGPALAHADDLVVDLRSGVYQQLGPVPGAITATVVTEKSDGSRGVVSHFNKHHKGVAARSLVVTRRNPRDIAAVAAVIADGGQRVEIAGERELVVVTD</sequence>
<keyword evidence="2" id="KW-1185">Reference proteome</keyword>
<gene>
    <name evidence="1" type="ORF">SAMN05445060_1139</name>
</gene>